<keyword evidence="6" id="KW-0808">Transferase</keyword>
<comment type="catalytic activity">
    <reaction evidence="12">
        <text>L-threonyl-[protein] + ATP = O-phospho-L-threonyl-[protein] + ADP + H(+)</text>
        <dbReference type="Rhea" id="RHEA:46608"/>
        <dbReference type="Rhea" id="RHEA-COMP:11060"/>
        <dbReference type="Rhea" id="RHEA-COMP:11605"/>
        <dbReference type="ChEBI" id="CHEBI:15378"/>
        <dbReference type="ChEBI" id="CHEBI:30013"/>
        <dbReference type="ChEBI" id="CHEBI:30616"/>
        <dbReference type="ChEBI" id="CHEBI:61977"/>
        <dbReference type="ChEBI" id="CHEBI:456216"/>
        <dbReference type="EC" id="2.7.11.25"/>
    </reaction>
</comment>
<evidence type="ECO:0000256" key="7">
    <source>
        <dbReference type="ARBA" id="ARBA00022723"/>
    </source>
</evidence>
<dbReference type="EC" id="2.7.11.25" evidence="3"/>
<dbReference type="PANTHER" id="PTHR46716:SF1">
    <property type="entry name" value="MITOGEN-ACTIVATED PROTEIN KINASE KINASE KINASE 7"/>
    <property type="match status" value="1"/>
</dbReference>
<accession>A0A1A9WCB2</accession>
<dbReference type="GO" id="GO:0006950">
    <property type="term" value="P:response to stress"/>
    <property type="evidence" value="ECO:0007669"/>
    <property type="project" value="UniProtKB-ARBA"/>
</dbReference>
<feature type="region of interest" description="Disordered" evidence="15">
    <location>
        <begin position="362"/>
        <end position="398"/>
    </location>
</feature>
<evidence type="ECO:0000256" key="9">
    <source>
        <dbReference type="ARBA" id="ARBA00022777"/>
    </source>
</evidence>
<evidence type="ECO:0000256" key="8">
    <source>
        <dbReference type="ARBA" id="ARBA00022741"/>
    </source>
</evidence>
<dbReference type="Gene3D" id="3.30.200.20">
    <property type="entry name" value="Phosphorylase Kinase, domain 1"/>
    <property type="match status" value="1"/>
</dbReference>
<dbReference type="PROSITE" id="PS00107">
    <property type="entry name" value="PROTEIN_KINASE_ATP"/>
    <property type="match status" value="1"/>
</dbReference>
<dbReference type="FunFam" id="1.10.510.10:FF:000143">
    <property type="entry name" value="Mitogen-activated protein kinase kinase kinase 7"/>
    <property type="match status" value="1"/>
</dbReference>
<dbReference type="InterPro" id="IPR011009">
    <property type="entry name" value="Kinase-like_dom_sf"/>
</dbReference>
<dbReference type="SUPFAM" id="SSF56112">
    <property type="entry name" value="Protein kinase-like (PK-like)"/>
    <property type="match status" value="1"/>
</dbReference>
<dbReference type="Pfam" id="PF07714">
    <property type="entry name" value="PK_Tyr_Ser-Thr"/>
    <property type="match status" value="1"/>
</dbReference>
<keyword evidence="7" id="KW-0479">Metal-binding</keyword>
<dbReference type="PANTHER" id="PTHR46716">
    <property type="entry name" value="MITOGEN-ACTIVATED PROTEIN KINASE KINASE KINASE 7"/>
    <property type="match status" value="1"/>
</dbReference>
<keyword evidence="8 14" id="KW-0547">Nucleotide-binding</keyword>
<keyword evidence="5" id="KW-0723">Serine/threonine-protein kinase</keyword>
<dbReference type="GO" id="GO:0009893">
    <property type="term" value="P:positive regulation of metabolic process"/>
    <property type="evidence" value="ECO:0007669"/>
    <property type="project" value="UniProtKB-ARBA"/>
</dbReference>
<dbReference type="EnsemblMetazoa" id="GBRI014273-RA">
    <property type="protein sequence ID" value="GBRI014273-PA"/>
    <property type="gene ID" value="GBRI014273"/>
</dbReference>
<evidence type="ECO:0000256" key="13">
    <source>
        <dbReference type="ARBA" id="ARBA00048329"/>
    </source>
</evidence>
<dbReference type="AlphaFoldDB" id="A0A1A9WCB2"/>
<keyword evidence="11" id="KW-0460">Magnesium</keyword>
<proteinExistence type="inferred from homology"/>
<sequence>MTDESPEQQQSSHNNNETSAPQLEEAASSTIPCLDTNVSMFASGNGSLNFLCPTVDFSEISFKEKVGHGSYGVVYKAIWRDRYVAVKEFGPKAEQKAIETEVKQLSRVQHPNIIALYGLAANQMSTYLIMEYAEGGSLYDFLHGKAKPYYSTAHAMSWARQCAEGVAYLHAMKPKPLIHRDLKPLNLLLTNRGRHLKIGDFGTVADKSTLMTNNKGSAAWMAPEVFEGSKYTEKCDIFSWGIVLWEVLSRQKPFKDVDNTYSIMWKIHKGERPPLIADCPRPIENLMTSCWATRPELRPSMQYVVEVMNELVLGFPGAEEPLEYDFVNQQIISPTSSQSTANNYILDFSNFTSSSYSTTTTQVTRQTSVASSTSASSTPTPTNPPESNEENSVSFPPEIPIPTATHWDIIPEESDTLSSYQNDADVCDTFNVAASNESIQRYQTIRNNMLQMASVPMAPLSLNLDPNAWDLSQSDSASSLVLLIDYGISRKAIQWEIYPLKAKLCHLHQYATCLEHVLMILRF</sequence>
<dbReference type="GO" id="GO:0007254">
    <property type="term" value="P:JNK cascade"/>
    <property type="evidence" value="ECO:0007669"/>
    <property type="project" value="TreeGrafter"/>
</dbReference>
<evidence type="ECO:0000256" key="4">
    <source>
        <dbReference type="ARBA" id="ARBA00017660"/>
    </source>
</evidence>
<feature type="compositionally biased region" description="Low complexity" evidence="15">
    <location>
        <begin position="362"/>
        <end position="380"/>
    </location>
</feature>
<dbReference type="SMART" id="SM00220">
    <property type="entry name" value="S_TKc"/>
    <property type="match status" value="1"/>
</dbReference>
<dbReference type="PRINTS" id="PR00109">
    <property type="entry name" value="TYRKINASE"/>
</dbReference>
<evidence type="ECO:0000256" key="1">
    <source>
        <dbReference type="ARBA" id="ARBA00001946"/>
    </source>
</evidence>
<dbReference type="GO" id="GO:0006955">
    <property type="term" value="P:immune response"/>
    <property type="evidence" value="ECO:0007669"/>
    <property type="project" value="TreeGrafter"/>
</dbReference>
<dbReference type="PROSITE" id="PS50011">
    <property type="entry name" value="PROTEIN_KINASE_DOM"/>
    <property type="match status" value="1"/>
</dbReference>
<dbReference type="InterPro" id="IPR017441">
    <property type="entry name" value="Protein_kinase_ATP_BS"/>
</dbReference>
<keyword evidence="18" id="KW-1185">Reference proteome</keyword>
<evidence type="ECO:0000256" key="12">
    <source>
        <dbReference type="ARBA" id="ARBA00047559"/>
    </source>
</evidence>
<name>A0A1A9WCB2_9MUSC</name>
<dbReference type="GO" id="GO:0043410">
    <property type="term" value="P:positive regulation of MAPK cascade"/>
    <property type="evidence" value="ECO:0007669"/>
    <property type="project" value="UniProtKB-ARBA"/>
</dbReference>
<dbReference type="GO" id="GO:0004709">
    <property type="term" value="F:MAP kinase kinase kinase activity"/>
    <property type="evidence" value="ECO:0007669"/>
    <property type="project" value="UniProtKB-EC"/>
</dbReference>
<dbReference type="InterPro" id="IPR008271">
    <property type="entry name" value="Ser/Thr_kinase_AS"/>
</dbReference>
<feature type="binding site" evidence="14">
    <location>
        <position position="87"/>
    </location>
    <ligand>
        <name>ATP</name>
        <dbReference type="ChEBI" id="CHEBI:30616"/>
    </ligand>
</feature>
<evidence type="ECO:0000256" key="3">
    <source>
        <dbReference type="ARBA" id="ARBA00012406"/>
    </source>
</evidence>
<evidence type="ECO:0000259" key="16">
    <source>
        <dbReference type="PROSITE" id="PS50011"/>
    </source>
</evidence>
<feature type="compositionally biased region" description="Polar residues" evidence="15">
    <location>
        <begin position="7"/>
        <end position="26"/>
    </location>
</feature>
<dbReference type="InterPro" id="IPR001245">
    <property type="entry name" value="Ser-Thr/Tyr_kinase_cat_dom"/>
</dbReference>
<dbReference type="GO" id="GO:0019899">
    <property type="term" value="F:enzyme binding"/>
    <property type="evidence" value="ECO:0007669"/>
    <property type="project" value="UniProtKB-ARBA"/>
</dbReference>
<dbReference type="GO" id="GO:0043123">
    <property type="term" value="P:positive regulation of canonical NF-kappaB signal transduction"/>
    <property type="evidence" value="ECO:0007669"/>
    <property type="project" value="TreeGrafter"/>
</dbReference>
<reference evidence="17" key="2">
    <citation type="submission" date="2020-05" db="UniProtKB">
        <authorList>
            <consortium name="EnsemblMetazoa"/>
        </authorList>
    </citation>
    <scope>IDENTIFICATION</scope>
    <source>
        <strain evidence="17">IAEA</strain>
    </source>
</reference>
<evidence type="ECO:0000256" key="5">
    <source>
        <dbReference type="ARBA" id="ARBA00022527"/>
    </source>
</evidence>
<dbReference type="InterPro" id="IPR000719">
    <property type="entry name" value="Prot_kinase_dom"/>
</dbReference>
<dbReference type="GO" id="GO:0046872">
    <property type="term" value="F:metal ion binding"/>
    <property type="evidence" value="ECO:0007669"/>
    <property type="project" value="UniProtKB-KW"/>
</dbReference>
<comment type="similarity">
    <text evidence="2">Belongs to the protein kinase superfamily. STE Ser/Thr protein kinase family. MAP kinase kinase kinase subfamily.</text>
</comment>
<comment type="catalytic activity">
    <reaction evidence="13">
        <text>L-seryl-[protein] + ATP = O-phospho-L-seryl-[protein] + ADP + H(+)</text>
        <dbReference type="Rhea" id="RHEA:17989"/>
        <dbReference type="Rhea" id="RHEA-COMP:9863"/>
        <dbReference type="Rhea" id="RHEA-COMP:11604"/>
        <dbReference type="ChEBI" id="CHEBI:15378"/>
        <dbReference type="ChEBI" id="CHEBI:29999"/>
        <dbReference type="ChEBI" id="CHEBI:30616"/>
        <dbReference type="ChEBI" id="CHEBI:83421"/>
        <dbReference type="ChEBI" id="CHEBI:456216"/>
        <dbReference type="EC" id="2.7.11.25"/>
    </reaction>
</comment>
<evidence type="ECO:0000313" key="18">
    <source>
        <dbReference type="Proteomes" id="UP000091820"/>
    </source>
</evidence>
<dbReference type="Proteomes" id="UP000091820">
    <property type="component" value="Unassembled WGS sequence"/>
</dbReference>
<organism evidence="17 18">
    <name type="scientific">Glossina brevipalpis</name>
    <dbReference type="NCBI Taxonomy" id="37001"/>
    <lineage>
        <taxon>Eukaryota</taxon>
        <taxon>Metazoa</taxon>
        <taxon>Ecdysozoa</taxon>
        <taxon>Arthropoda</taxon>
        <taxon>Hexapoda</taxon>
        <taxon>Insecta</taxon>
        <taxon>Pterygota</taxon>
        <taxon>Neoptera</taxon>
        <taxon>Endopterygota</taxon>
        <taxon>Diptera</taxon>
        <taxon>Brachycera</taxon>
        <taxon>Muscomorpha</taxon>
        <taxon>Hippoboscoidea</taxon>
        <taxon>Glossinidae</taxon>
        <taxon>Glossina</taxon>
    </lineage>
</organism>
<evidence type="ECO:0000256" key="14">
    <source>
        <dbReference type="PROSITE-ProRule" id="PRU10141"/>
    </source>
</evidence>
<evidence type="ECO:0000256" key="10">
    <source>
        <dbReference type="ARBA" id="ARBA00022840"/>
    </source>
</evidence>
<keyword evidence="9" id="KW-0418">Kinase</keyword>
<evidence type="ECO:0000256" key="11">
    <source>
        <dbReference type="ARBA" id="ARBA00022842"/>
    </source>
</evidence>
<feature type="region of interest" description="Disordered" evidence="15">
    <location>
        <begin position="1"/>
        <end position="26"/>
    </location>
</feature>
<comment type="cofactor">
    <cofactor evidence="1">
        <name>Mg(2+)</name>
        <dbReference type="ChEBI" id="CHEBI:18420"/>
    </cofactor>
</comment>
<dbReference type="VEuPathDB" id="VectorBase:GBRI014273"/>
<dbReference type="GO" id="GO:0005524">
    <property type="term" value="F:ATP binding"/>
    <property type="evidence" value="ECO:0007669"/>
    <property type="project" value="UniProtKB-UniRule"/>
</dbReference>
<dbReference type="PROSITE" id="PS00108">
    <property type="entry name" value="PROTEIN_KINASE_ST"/>
    <property type="match status" value="1"/>
</dbReference>
<evidence type="ECO:0000313" key="17">
    <source>
        <dbReference type="EnsemblMetazoa" id="GBRI014273-PA"/>
    </source>
</evidence>
<reference evidence="18" key="1">
    <citation type="submission" date="2014-03" db="EMBL/GenBank/DDBJ databases">
        <authorList>
            <person name="Aksoy S."/>
            <person name="Warren W."/>
            <person name="Wilson R.K."/>
        </authorList>
    </citation>
    <scope>NUCLEOTIDE SEQUENCE [LARGE SCALE GENOMIC DNA]</scope>
    <source>
        <strain evidence="18">IAEA</strain>
    </source>
</reference>
<dbReference type="Gene3D" id="1.10.510.10">
    <property type="entry name" value="Transferase(Phosphotransferase) domain 1"/>
    <property type="match status" value="1"/>
</dbReference>
<evidence type="ECO:0000256" key="6">
    <source>
        <dbReference type="ARBA" id="ARBA00022679"/>
    </source>
</evidence>
<dbReference type="CDD" id="cd14058">
    <property type="entry name" value="STKc_TAK1"/>
    <property type="match status" value="1"/>
</dbReference>
<keyword evidence="10 14" id="KW-0067">ATP-binding</keyword>
<feature type="domain" description="Protein kinase" evidence="16">
    <location>
        <begin position="60"/>
        <end position="312"/>
    </location>
</feature>
<evidence type="ECO:0000256" key="2">
    <source>
        <dbReference type="ARBA" id="ARBA00006529"/>
    </source>
</evidence>
<evidence type="ECO:0000256" key="15">
    <source>
        <dbReference type="SAM" id="MobiDB-lite"/>
    </source>
</evidence>
<protein>
    <recommendedName>
        <fullName evidence="4">Mitogen-activated protein kinase kinase kinase 7</fullName>
        <ecNumber evidence="3">2.7.11.25</ecNumber>
    </recommendedName>
</protein>
<dbReference type="STRING" id="37001.A0A1A9WCB2"/>